<name>A0ABP0S6N0_9DINO</name>
<sequence length="470" mass="48617">MKGSSLLGQRRSCDLAMQTPSDDEEEVAAALEARLQTLDHLSTEEAAMMLQRMDPAQASQLVLLMGSSKRSGVLEVMPKAQKASIAAALPPDTAAALGLGSSDEARLAGSMDLTAGEANDMQLPAATTVAKAGPVLVQLSEGESSTSEETAESTGEAPSVPQAAAREATEEEAVPVRVEEPLPDAGKGPSRLQAAACEAAEDAPVLVEEGGIVDTWVINDKPAVREHVSMRGYSRPMHPDRSSKDASEAAFHLSPLPDHTIAKYLEELAHEECEAILQHFPPERQALILEHIAEDTKSSSSSSTRAKPRASELSGRALGFAGTMAARAKQGISEMAPEASSAAAGGMKRAAAAASSAAGWARHNLRQAADQAAATKSAEYAKTAANSALSAAKVGVHTAAHQASTAAETARHSVASLVSSSSSSPAVADSSRLDRQVTQEAKQKVSGAAEKAKEGLASMSKGMATLFKSR</sequence>
<accession>A0ABP0S6N0</accession>
<feature type="compositionally biased region" description="Basic and acidic residues" evidence="1">
    <location>
        <begin position="431"/>
        <end position="443"/>
    </location>
</feature>
<organism evidence="2 3">
    <name type="scientific">Durusdinium trenchii</name>
    <dbReference type="NCBI Taxonomy" id="1381693"/>
    <lineage>
        <taxon>Eukaryota</taxon>
        <taxon>Sar</taxon>
        <taxon>Alveolata</taxon>
        <taxon>Dinophyceae</taxon>
        <taxon>Suessiales</taxon>
        <taxon>Symbiodiniaceae</taxon>
        <taxon>Durusdinium</taxon>
    </lineage>
</organism>
<feature type="compositionally biased region" description="Low complexity" evidence="1">
    <location>
        <begin position="416"/>
        <end position="430"/>
    </location>
</feature>
<protein>
    <recommendedName>
        <fullName evidence="4">Magnesium transporter MgtE intracellular domain-containing protein</fullName>
    </recommendedName>
</protein>
<feature type="region of interest" description="Disordered" evidence="1">
    <location>
        <begin position="416"/>
        <end position="470"/>
    </location>
</feature>
<gene>
    <name evidence="2" type="ORF">SCF082_LOCUS50254</name>
</gene>
<feature type="compositionally biased region" description="Low complexity" evidence="1">
    <location>
        <begin position="140"/>
        <end position="157"/>
    </location>
</feature>
<evidence type="ECO:0008006" key="4">
    <source>
        <dbReference type="Google" id="ProtNLM"/>
    </source>
</evidence>
<dbReference type="SUPFAM" id="SSF158791">
    <property type="entry name" value="MgtE N-terminal domain-like"/>
    <property type="match status" value="1"/>
</dbReference>
<dbReference type="EMBL" id="CAXAMM010043017">
    <property type="protein sequence ID" value="CAK9108023.1"/>
    <property type="molecule type" value="Genomic_DNA"/>
</dbReference>
<proteinExistence type="predicted"/>
<comment type="caution">
    <text evidence="2">The sequence shown here is derived from an EMBL/GenBank/DDBJ whole genome shotgun (WGS) entry which is preliminary data.</text>
</comment>
<feature type="region of interest" description="Disordered" evidence="1">
    <location>
        <begin position="140"/>
        <end position="190"/>
    </location>
</feature>
<evidence type="ECO:0000313" key="2">
    <source>
        <dbReference type="EMBL" id="CAK9108023.1"/>
    </source>
</evidence>
<reference evidence="2 3" key="1">
    <citation type="submission" date="2024-02" db="EMBL/GenBank/DDBJ databases">
        <authorList>
            <person name="Chen Y."/>
            <person name="Shah S."/>
            <person name="Dougan E. K."/>
            <person name="Thang M."/>
            <person name="Chan C."/>
        </authorList>
    </citation>
    <scope>NUCLEOTIDE SEQUENCE [LARGE SCALE GENOMIC DNA]</scope>
</reference>
<feature type="region of interest" description="Disordered" evidence="1">
    <location>
        <begin position="294"/>
        <end position="313"/>
    </location>
</feature>
<evidence type="ECO:0000256" key="1">
    <source>
        <dbReference type="SAM" id="MobiDB-lite"/>
    </source>
</evidence>
<dbReference type="Proteomes" id="UP001642464">
    <property type="component" value="Unassembled WGS sequence"/>
</dbReference>
<feature type="region of interest" description="Disordered" evidence="1">
    <location>
        <begin position="1"/>
        <end position="27"/>
    </location>
</feature>
<keyword evidence="3" id="KW-1185">Reference proteome</keyword>
<evidence type="ECO:0000313" key="3">
    <source>
        <dbReference type="Proteomes" id="UP001642464"/>
    </source>
</evidence>